<feature type="transmembrane region" description="Helical" evidence="8">
    <location>
        <begin position="156"/>
        <end position="171"/>
    </location>
</feature>
<dbReference type="EMBL" id="JAUKPO010000001">
    <property type="protein sequence ID" value="MDO1444969.1"/>
    <property type="molecule type" value="Genomic_DNA"/>
</dbReference>
<feature type="transmembrane region" description="Helical" evidence="8">
    <location>
        <begin position="183"/>
        <end position="216"/>
    </location>
</feature>
<dbReference type="PANTHER" id="PTHR33908">
    <property type="entry name" value="MANNOSYLTRANSFERASE YKCB-RELATED"/>
    <property type="match status" value="1"/>
</dbReference>
<reference evidence="10" key="1">
    <citation type="submission" date="2023-07" db="EMBL/GenBank/DDBJ databases">
        <title>The genome sequence of Rhodocytophaga aerolata KACC 12507.</title>
        <authorList>
            <person name="Zhang X."/>
        </authorList>
    </citation>
    <scope>NUCLEOTIDE SEQUENCE</scope>
    <source>
        <strain evidence="10">KACC 12507</strain>
    </source>
</reference>
<comment type="subcellular location">
    <subcellularLocation>
        <location evidence="1">Cell membrane</location>
        <topology evidence="1">Multi-pass membrane protein</topology>
    </subcellularLocation>
</comment>
<dbReference type="Pfam" id="PF13231">
    <property type="entry name" value="PMT_2"/>
    <property type="match status" value="1"/>
</dbReference>
<protein>
    <submittedName>
        <fullName evidence="10">Glycosyltransferase family 39 protein</fullName>
        <ecNumber evidence="10">2.4.-.-</ecNumber>
    </submittedName>
</protein>
<keyword evidence="2" id="KW-1003">Cell membrane</keyword>
<dbReference type="EC" id="2.4.-.-" evidence="10"/>
<sequence>MHFQTNVLSREHVPGSSTSIERYIRENIAMLTWLIIGVGIAVRLFHFFYNRSLWTDEAYLSNSIIRMDFVRLAIPPLEYEQKAPIGFLWMSKLCVLLFGKKEMALRLFPLICGISSLFVFKRVASYFLKPAGLLVAMAIIAIAPPLVYYAVEAKQYATDLLATTLALYAYLRFHERKTILSMLLWGVWGAVIIWFSYAVIFILAGIAFALSVYYLFTRDWQKFFYGMLPFSMWLLSFAINYLLFTQKHADSQWLIDWFAGIKSFMPFPPTSGKELTWFITMPLSMLHFSIGLSWLDLGYNYSNLWRTLGRMPWLPLICIGLGALVFFRQEKKHFLVLLFPFLLAMVASGLKMYPLFERLFIFLAPLLILLVVRGYEQLMHQLSAVRWKYIIPALLLVGAIGNSLHILFNPSTFGKHAKNMTGRAALLYVNDRVQKGDGVYIYWNFEPIYRYYKEAYELKYEAIVGQDVRLASNNQIDYSYKLTPDIDQLEAYNRVWLVYHKYRKFTIGDYAHQPAWYYATDFHPGQVVYQKLLEKGKEANTFQTREVKVHLFTLSK</sequence>
<keyword evidence="11" id="KW-1185">Reference proteome</keyword>
<feature type="transmembrane region" description="Helical" evidence="8">
    <location>
        <begin position="103"/>
        <end position="120"/>
    </location>
</feature>
<keyword evidence="5 8" id="KW-0812">Transmembrane</keyword>
<dbReference type="InterPro" id="IPR038731">
    <property type="entry name" value="RgtA/B/C-like"/>
</dbReference>
<feature type="transmembrane region" description="Helical" evidence="8">
    <location>
        <begin position="28"/>
        <end position="49"/>
    </location>
</feature>
<evidence type="ECO:0000256" key="2">
    <source>
        <dbReference type="ARBA" id="ARBA00022475"/>
    </source>
</evidence>
<evidence type="ECO:0000313" key="10">
    <source>
        <dbReference type="EMBL" id="MDO1444969.1"/>
    </source>
</evidence>
<keyword evidence="6 8" id="KW-1133">Transmembrane helix</keyword>
<feature type="transmembrane region" description="Helical" evidence="8">
    <location>
        <begin position="275"/>
        <end position="295"/>
    </location>
</feature>
<gene>
    <name evidence="10" type="ORF">Q0590_01840</name>
</gene>
<evidence type="ECO:0000256" key="3">
    <source>
        <dbReference type="ARBA" id="ARBA00022676"/>
    </source>
</evidence>
<dbReference type="RefSeq" id="WP_302035770.1">
    <property type="nucleotide sequence ID" value="NZ_JAUKPO010000001.1"/>
</dbReference>
<dbReference type="GO" id="GO:0016757">
    <property type="term" value="F:glycosyltransferase activity"/>
    <property type="evidence" value="ECO:0007669"/>
    <property type="project" value="UniProtKB-KW"/>
</dbReference>
<evidence type="ECO:0000256" key="6">
    <source>
        <dbReference type="ARBA" id="ARBA00022989"/>
    </source>
</evidence>
<feature type="transmembrane region" description="Helical" evidence="8">
    <location>
        <begin position="132"/>
        <end position="150"/>
    </location>
</feature>
<keyword evidence="4 10" id="KW-0808">Transferase</keyword>
<evidence type="ECO:0000256" key="4">
    <source>
        <dbReference type="ARBA" id="ARBA00022679"/>
    </source>
</evidence>
<name>A0ABT8R0P2_9BACT</name>
<evidence type="ECO:0000259" key="9">
    <source>
        <dbReference type="Pfam" id="PF13231"/>
    </source>
</evidence>
<feature type="domain" description="Glycosyltransferase RgtA/B/C/D-like" evidence="9">
    <location>
        <begin position="83"/>
        <end position="238"/>
    </location>
</feature>
<proteinExistence type="predicted"/>
<evidence type="ECO:0000256" key="7">
    <source>
        <dbReference type="ARBA" id="ARBA00023136"/>
    </source>
</evidence>
<dbReference type="InterPro" id="IPR050297">
    <property type="entry name" value="LipidA_mod_glycosyltrf_83"/>
</dbReference>
<evidence type="ECO:0000256" key="1">
    <source>
        <dbReference type="ARBA" id="ARBA00004651"/>
    </source>
</evidence>
<feature type="transmembrane region" description="Helical" evidence="8">
    <location>
        <begin position="222"/>
        <end position="244"/>
    </location>
</feature>
<dbReference type="PANTHER" id="PTHR33908:SF11">
    <property type="entry name" value="MEMBRANE PROTEIN"/>
    <property type="match status" value="1"/>
</dbReference>
<feature type="transmembrane region" description="Helical" evidence="8">
    <location>
        <begin position="334"/>
        <end position="353"/>
    </location>
</feature>
<evidence type="ECO:0000256" key="8">
    <source>
        <dbReference type="SAM" id="Phobius"/>
    </source>
</evidence>
<comment type="caution">
    <text evidence="10">The sequence shown here is derived from an EMBL/GenBank/DDBJ whole genome shotgun (WGS) entry which is preliminary data.</text>
</comment>
<evidence type="ECO:0000256" key="5">
    <source>
        <dbReference type="ARBA" id="ARBA00022692"/>
    </source>
</evidence>
<evidence type="ECO:0000313" key="11">
    <source>
        <dbReference type="Proteomes" id="UP001168528"/>
    </source>
</evidence>
<feature type="transmembrane region" description="Helical" evidence="8">
    <location>
        <begin position="307"/>
        <end position="327"/>
    </location>
</feature>
<dbReference type="Proteomes" id="UP001168528">
    <property type="component" value="Unassembled WGS sequence"/>
</dbReference>
<accession>A0ABT8R0P2</accession>
<organism evidence="10 11">
    <name type="scientific">Rhodocytophaga aerolata</name>
    <dbReference type="NCBI Taxonomy" id="455078"/>
    <lineage>
        <taxon>Bacteria</taxon>
        <taxon>Pseudomonadati</taxon>
        <taxon>Bacteroidota</taxon>
        <taxon>Cytophagia</taxon>
        <taxon>Cytophagales</taxon>
        <taxon>Rhodocytophagaceae</taxon>
        <taxon>Rhodocytophaga</taxon>
    </lineage>
</organism>
<feature type="transmembrane region" description="Helical" evidence="8">
    <location>
        <begin position="359"/>
        <end position="375"/>
    </location>
</feature>
<keyword evidence="7 8" id="KW-0472">Membrane</keyword>
<feature type="transmembrane region" description="Helical" evidence="8">
    <location>
        <begin position="387"/>
        <end position="408"/>
    </location>
</feature>
<keyword evidence="3 10" id="KW-0328">Glycosyltransferase</keyword>